<dbReference type="STRING" id="797299.HALLA_11815"/>
<evidence type="ECO:0000256" key="1">
    <source>
        <dbReference type="SAM" id="MobiDB-lite"/>
    </source>
</evidence>
<sequence>MPRDRSKSRTAETPDEDPREEDYDGLSEEQAFQVGVLTQLGRIATALETIADSSTDAGEQTSGTVSDGAGRVIYQCSSCDETVAGEEAAEAHATNDHNAPDDGSTWTALMDRVDA</sequence>
<dbReference type="EMBL" id="CP007055">
    <property type="protein sequence ID" value="AHG00921.1"/>
    <property type="molecule type" value="Genomic_DNA"/>
</dbReference>
<dbReference type="HOGENOM" id="CLU_2103419_0_0_2"/>
<dbReference type="EMBL" id="CP007055">
    <property type="protein sequence ID" value="AHG00970.1"/>
    <property type="molecule type" value="Genomic_DNA"/>
</dbReference>
<keyword evidence="5" id="KW-1185">Reference proteome</keyword>
<dbReference type="InterPro" id="IPR013087">
    <property type="entry name" value="Znf_C2H2_type"/>
</dbReference>
<dbReference type="RefSeq" id="WP_049952651.1">
    <property type="nucleotide sequence ID" value="NZ_CP007055.1"/>
</dbReference>
<feature type="compositionally biased region" description="Basic and acidic residues" evidence="1">
    <location>
        <begin position="1"/>
        <end position="12"/>
    </location>
</feature>
<accession>W0JQB7</accession>
<evidence type="ECO:0000259" key="2">
    <source>
        <dbReference type="PROSITE" id="PS00028"/>
    </source>
</evidence>
<feature type="compositionally biased region" description="Basic and acidic residues" evidence="1">
    <location>
        <begin position="91"/>
        <end position="100"/>
    </location>
</feature>
<organism evidence="3 5">
    <name type="scientific">Halostagnicola larsenii XH-48</name>
    <dbReference type="NCBI Taxonomy" id="797299"/>
    <lineage>
        <taxon>Archaea</taxon>
        <taxon>Methanobacteriati</taxon>
        <taxon>Methanobacteriota</taxon>
        <taxon>Stenosarchaea group</taxon>
        <taxon>Halobacteria</taxon>
        <taxon>Halobacteriales</taxon>
        <taxon>Natrialbaceae</taxon>
        <taxon>Halostagnicola</taxon>
    </lineage>
</organism>
<dbReference type="AlphaFoldDB" id="W0JQB7"/>
<feature type="region of interest" description="Disordered" evidence="1">
    <location>
        <begin position="1"/>
        <end position="28"/>
    </location>
</feature>
<evidence type="ECO:0000313" key="4">
    <source>
        <dbReference type="EMBL" id="AHG00970.1"/>
    </source>
</evidence>
<proteinExistence type="predicted"/>
<dbReference type="PROSITE" id="PS00028">
    <property type="entry name" value="ZINC_FINGER_C2H2_1"/>
    <property type="match status" value="1"/>
</dbReference>
<evidence type="ECO:0000313" key="3">
    <source>
        <dbReference type="EMBL" id="AHG00921.1"/>
    </source>
</evidence>
<dbReference type="KEGG" id="hlr:HALLA_11815"/>
<feature type="compositionally biased region" description="Acidic residues" evidence="1">
    <location>
        <begin position="13"/>
        <end position="27"/>
    </location>
</feature>
<dbReference type="Proteomes" id="UP000019024">
    <property type="component" value="Chromosome"/>
</dbReference>
<protein>
    <recommendedName>
        <fullName evidence="2">C2H2-type domain-containing protein</fullName>
    </recommendedName>
</protein>
<feature type="domain" description="C2H2-type" evidence="2">
    <location>
        <begin position="76"/>
        <end position="97"/>
    </location>
</feature>
<feature type="region of interest" description="Disordered" evidence="1">
    <location>
        <begin position="91"/>
        <end position="115"/>
    </location>
</feature>
<gene>
    <name evidence="3" type="ORF">HALLA_11815</name>
    <name evidence="4" type="ORF">HALLA_12115</name>
</gene>
<dbReference type="KEGG" id="hlr:HALLA_12115"/>
<evidence type="ECO:0000313" key="5">
    <source>
        <dbReference type="Proteomes" id="UP000019024"/>
    </source>
</evidence>
<dbReference type="GeneID" id="25145189"/>
<name>W0JQB7_9EURY</name>
<reference evidence="3 5" key="1">
    <citation type="submission" date="2014-01" db="EMBL/GenBank/DDBJ databases">
        <authorList>
            <consortium name="DOE Joint Genome Institute"/>
            <person name="Anderson I."/>
            <person name="Huntemann M."/>
            <person name="Han J."/>
            <person name="Chen A."/>
            <person name="Kyrpides N."/>
            <person name="Mavromatis K."/>
            <person name="Markowitz V."/>
            <person name="Palaniappan K."/>
            <person name="Ivanova N."/>
            <person name="Schaumberg A."/>
            <person name="Pati A."/>
            <person name="Liolios K."/>
            <person name="Nordberg H.P."/>
            <person name="Cantor M.N."/>
            <person name="Hua S.X."/>
            <person name="Woyke T."/>
        </authorList>
    </citation>
    <scope>NUCLEOTIDE SEQUENCE [LARGE SCALE GENOMIC DNA]</scope>
    <source>
        <strain evidence="3 5">XH-48</strain>
    </source>
</reference>